<keyword evidence="6" id="KW-0325">Glycoprotein</keyword>
<gene>
    <name evidence="8" type="ORF">SAMN04488118_11361</name>
</gene>
<dbReference type="GO" id="GO:0017095">
    <property type="term" value="F:heparan sulfate 6-sulfotransferase activity"/>
    <property type="evidence" value="ECO:0007669"/>
    <property type="project" value="TreeGrafter"/>
</dbReference>
<evidence type="ECO:0000259" key="7">
    <source>
        <dbReference type="Pfam" id="PF00685"/>
    </source>
</evidence>
<evidence type="ECO:0000256" key="2">
    <source>
        <dbReference type="ARBA" id="ARBA00022679"/>
    </source>
</evidence>
<dbReference type="STRING" id="1156985.SAMN04488118_11361"/>
<accession>A0A1G5RD32</accession>
<dbReference type="EMBL" id="FMWG01000013">
    <property type="protein sequence ID" value="SCZ71983.1"/>
    <property type="molecule type" value="Genomic_DNA"/>
</dbReference>
<dbReference type="GO" id="GO:0016020">
    <property type="term" value="C:membrane"/>
    <property type="evidence" value="ECO:0007669"/>
    <property type="project" value="UniProtKB-SubCell"/>
</dbReference>
<evidence type="ECO:0000313" key="8">
    <source>
        <dbReference type="EMBL" id="SCZ71983.1"/>
    </source>
</evidence>
<name>A0A1G5RD32_9RHOB</name>
<keyword evidence="5" id="KW-0472">Membrane</keyword>
<dbReference type="Gene3D" id="3.40.50.300">
    <property type="entry name" value="P-loop containing nucleotide triphosphate hydrolases"/>
    <property type="match status" value="1"/>
</dbReference>
<proteinExistence type="predicted"/>
<dbReference type="AlphaFoldDB" id="A0A1G5RD32"/>
<dbReference type="InterPro" id="IPR027417">
    <property type="entry name" value="P-loop_NTPase"/>
</dbReference>
<comment type="subcellular location">
    <subcellularLocation>
        <location evidence="1">Membrane</location>
        <topology evidence="1">Single-pass membrane protein</topology>
    </subcellularLocation>
</comment>
<feature type="domain" description="Sulfotransferase" evidence="7">
    <location>
        <begin position="76"/>
        <end position="140"/>
    </location>
</feature>
<keyword evidence="2 8" id="KW-0808">Transferase</keyword>
<reference evidence="8 9" key="1">
    <citation type="submission" date="2016-10" db="EMBL/GenBank/DDBJ databases">
        <authorList>
            <person name="de Groot N.N."/>
        </authorList>
    </citation>
    <scope>NUCLEOTIDE SEQUENCE [LARGE SCALE GENOMIC DNA]</scope>
    <source>
        <strain evidence="8 9">U95</strain>
    </source>
</reference>
<keyword evidence="4" id="KW-1133">Transmembrane helix</keyword>
<evidence type="ECO:0000256" key="5">
    <source>
        <dbReference type="ARBA" id="ARBA00023136"/>
    </source>
</evidence>
<sequence length="246" mass="27712">MSPRLLYIHAPKCGGTSFGSSIRAAYATSQSTIDLGRSERILKSMHPDATGPQKVLLEHEVRKIMLGELMDRGVKCISAHVSYHEDLHEGLDPDRKAVTLLRDPVSRFMSHYYYVQRRHPDPNRPDTLEAFVETEMAQSYGSTYLLYYARTFQHTTKDLAAAMSLAKANLDRFALIGDLKRGDAFRKALRNLVRRPLLSWERNKRPGGKGASNPSEISADLRARINEICAPDIELYKYATSLPTCA</sequence>
<evidence type="ECO:0000256" key="4">
    <source>
        <dbReference type="ARBA" id="ARBA00022989"/>
    </source>
</evidence>
<dbReference type="RefSeq" id="WP_090220837.1">
    <property type="nucleotide sequence ID" value="NZ_CANMHN010000016.1"/>
</dbReference>
<keyword evidence="9" id="KW-1185">Reference proteome</keyword>
<dbReference type="Pfam" id="PF00685">
    <property type="entry name" value="Sulfotransfer_1"/>
    <property type="match status" value="1"/>
</dbReference>
<organism evidence="8 9">
    <name type="scientific">Epibacterium ulvae</name>
    <dbReference type="NCBI Taxonomy" id="1156985"/>
    <lineage>
        <taxon>Bacteria</taxon>
        <taxon>Pseudomonadati</taxon>
        <taxon>Pseudomonadota</taxon>
        <taxon>Alphaproteobacteria</taxon>
        <taxon>Rhodobacterales</taxon>
        <taxon>Roseobacteraceae</taxon>
        <taxon>Epibacterium</taxon>
    </lineage>
</organism>
<keyword evidence="3" id="KW-0812">Transmembrane</keyword>
<dbReference type="OrthoDB" id="7992362at2"/>
<evidence type="ECO:0000256" key="6">
    <source>
        <dbReference type="ARBA" id="ARBA00023180"/>
    </source>
</evidence>
<dbReference type="InterPro" id="IPR000863">
    <property type="entry name" value="Sulfotransferase_dom"/>
</dbReference>
<dbReference type="Proteomes" id="UP000198767">
    <property type="component" value="Unassembled WGS sequence"/>
</dbReference>
<dbReference type="PANTHER" id="PTHR12812:SF0">
    <property type="entry name" value="HEPARAN-SULFATE 6-O-SULFOTRANSFERASE"/>
    <property type="match status" value="1"/>
</dbReference>
<evidence type="ECO:0000256" key="1">
    <source>
        <dbReference type="ARBA" id="ARBA00004167"/>
    </source>
</evidence>
<dbReference type="PANTHER" id="PTHR12812">
    <property type="entry name" value="HEPARAN SULFATE 6-O-SULFOTRANSFERASE 3"/>
    <property type="match status" value="1"/>
</dbReference>
<evidence type="ECO:0000313" key="9">
    <source>
        <dbReference type="Proteomes" id="UP000198767"/>
    </source>
</evidence>
<dbReference type="SUPFAM" id="SSF52540">
    <property type="entry name" value="P-loop containing nucleoside triphosphate hydrolases"/>
    <property type="match status" value="1"/>
</dbReference>
<dbReference type="InterPro" id="IPR010635">
    <property type="entry name" value="Heparan_SO4-6-sulfoTrfase"/>
</dbReference>
<protein>
    <submittedName>
        <fullName evidence="8">Sulfotransferase family protein</fullName>
    </submittedName>
</protein>
<evidence type="ECO:0000256" key="3">
    <source>
        <dbReference type="ARBA" id="ARBA00022692"/>
    </source>
</evidence>